<evidence type="ECO:0000256" key="1">
    <source>
        <dbReference type="SAM" id="SignalP"/>
    </source>
</evidence>
<feature type="signal peptide" evidence="1">
    <location>
        <begin position="1"/>
        <end position="17"/>
    </location>
</feature>
<evidence type="ECO:0000313" key="2">
    <source>
        <dbReference type="EMBL" id="KAK7466075.1"/>
    </source>
</evidence>
<keyword evidence="1" id="KW-0732">Signal</keyword>
<organism evidence="2 3">
    <name type="scientific">Marasmiellus scandens</name>
    <dbReference type="NCBI Taxonomy" id="2682957"/>
    <lineage>
        <taxon>Eukaryota</taxon>
        <taxon>Fungi</taxon>
        <taxon>Dikarya</taxon>
        <taxon>Basidiomycota</taxon>
        <taxon>Agaricomycotina</taxon>
        <taxon>Agaricomycetes</taxon>
        <taxon>Agaricomycetidae</taxon>
        <taxon>Agaricales</taxon>
        <taxon>Marasmiineae</taxon>
        <taxon>Omphalotaceae</taxon>
        <taxon>Marasmiellus</taxon>
    </lineage>
</organism>
<sequence>MKFSTLTIAALFSAALATPVTLEETTTTDNLTLVYSQAIDKNGIKGVYELWSDDSKPLDTEETSSSPSELSKRCGSNRIECDFSVALARSSLCGQLMDIMGDPANSGLSMSPFTTQCFTATDIDTNNVCCIVWPKKINGLKVRDLFGAAAPTLSSCTSNGLISGKAFDVNLA</sequence>
<name>A0ABR1JR98_9AGAR</name>
<comment type="caution">
    <text evidence="2">The sequence shown here is derived from an EMBL/GenBank/DDBJ whole genome shotgun (WGS) entry which is preliminary data.</text>
</comment>
<protein>
    <submittedName>
        <fullName evidence="2">Uncharacterized protein</fullName>
    </submittedName>
</protein>
<dbReference type="EMBL" id="JBANRG010000005">
    <property type="protein sequence ID" value="KAK7466075.1"/>
    <property type="molecule type" value="Genomic_DNA"/>
</dbReference>
<accession>A0ABR1JR98</accession>
<reference evidence="2 3" key="1">
    <citation type="submission" date="2024-01" db="EMBL/GenBank/DDBJ databases">
        <title>A draft genome for the cacao thread blight pathogen Marasmiellus scandens.</title>
        <authorList>
            <person name="Baruah I.K."/>
            <person name="Leung J."/>
            <person name="Bukari Y."/>
            <person name="Amoako-Attah I."/>
            <person name="Meinhardt L.W."/>
            <person name="Bailey B.A."/>
            <person name="Cohen S.P."/>
        </authorList>
    </citation>
    <scope>NUCLEOTIDE SEQUENCE [LARGE SCALE GENOMIC DNA]</scope>
    <source>
        <strain evidence="2 3">GH-19</strain>
    </source>
</reference>
<gene>
    <name evidence="2" type="ORF">VKT23_004800</name>
</gene>
<dbReference type="Proteomes" id="UP001498398">
    <property type="component" value="Unassembled WGS sequence"/>
</dbReference>
<evidence type="ECO:0000313" key="3">
    <source>
        <dbReference type="Proteomes" id="UP001498398"/>
    </source>
</evidence>
<proteinExistence type="predicted"/>
<feature type="chain" id="PRO_5046146140" evidence="1">
    <location>
        <begin position="18"/>
        <end position="172"/>
    </location>
</feature>
<keyword evidence="3" id="KW-1185">Reference proteome</keyword>